<dbReference type="Pfam" id="PF06725">
    <property type="entry name" value="3D"/>
    <property type="match status" value="1"/>
</dbReference>
<comment type="catalytic activity">
    <reaction evidence="1">
        <text>Exolytic cleavage of the (1-&gt;4)-beta-glycosidic linkage between N-acetylmuramic acid (MurNAc) and N-acetylglucosamine (GlcNAc) residues in peptidoglycan, from either the reducing or the non-reducing ends of the peptidoglycan chains, with concomitant formation of a 1,6-anhydrobond in the MurNAc residue.</text>
        <dbReference type="EC" id="4.2.2.n1"/>
    </reaction>
</comment>
<dbReference type="GO" id="GO:0009253">
    <property type="term" value="P:peptidoglycan catabolic process"/>
    <property type="evidence" value="ECO:0007669"/>
    <property type="project" value="TreeGrafter"/>
</dbReference>
<dbReference type="GO" id="GO:0009254">
    <property type="term" value="P:peptidoglycan turnover"/>
    <property type="evidence" value="ECO:0007669"/>
    <property type="project" value="InterPro"/>
</dbReference>
<organism evidence="7 8">
    <name type="scientific">Muricoccus nepalensis</name>
    <dbReference type="NCBI Taxonomy" id="1854500"/>
    <lineage>
        <taxon>Bacteria</taxon>
        <taxon>Pseudomonadati</taxon>
        <taxon>Pseudomonadota</taxon>
        <taxon>Alphaproteobacteria</taxon>
        <taxon>Acetobacterales</taxon>
        <taxon>Roseomonadaceae</taxon>
        <taxon>Muricoccus</taxon>
    </lineage>
</organism>
<reference evidence="7 8" key="1">
    <citation type="journal article" date="2019" name="Environ. Microbiol.">
        <title>Species interactions and distinct microbial communities in high Arctic permafrost affected cryosols are associated with the CH4 and CO2 gas fluxes.</title>
        <authorList>
            <person name="Altshuler I."/>
            <person name="Hamel J."/>
            <person name="Turney S."/>
            <person name="Magnuson E."/>
            <person name="Levesque R."/>
            <person name="Greer C."/>
            <person name="Whyte L.G."/>
        </authorList>
    </citation>
    <scope>NUCLEOTIDE SEQUENCE [LARGE SCALE GENOMIC DNA]</scope>
    <source>
        <strain evidence="7 8">S9.3B</strain>
    </source>
</reference>
<evidence type="ECO:0000256" key="2">
    <source>
        <dbReference type="ARBA" id="ARBA00012587"/>
    </source>
</evidence>
<protein>
    <recommendedName>
        <fullName evidence="2">peptidoglycan lytic exotransglycosylase</fullName>
        <ecNumber evidence="2">4.2.2.n1</ecNumber>
    </recommendedName>
    <alternativeName>
        <fullName evidence="5">Murein hydrolase A</fullName>
    </alternativeName>
</protein>
<dbReference type="CDD" id="cd14485">
    <property type="entry name" value="mltA_like_LT_A"/>
    <property type="match status" value="1"/>
</dbReference>
<dbReference type="InterPro" id="IPR010611">
    <property type="entry name" value="3D_dom"/>
</dbReference>
<dbReference type="GO" id="GO:0071555">
    <property type="term" value="P:cell wall organization"/>
    <property type="evidence" value="ECO:0007669"/>
    <property type="project" value="UniProtKB-KW"/>
</dbReference>
<accession>A0A502FX34</accession>
<dbReference type="EMBL" id="RCZP01000016">
    <property type="protein sequence ID" value="TPG53503.1"/>
    <property type="molecule type" value="Genomic_DNA"/>
</dbReference>
<dbReference type="EC" id="4.2.2.n1" evidence="2"/>
<dbReference type="SUPFAM" id="SSF50685">
    <property type="entry name" value="Barwin-like endoglucanases"/>
    <property type="match status" value="1"/>
</dbReference>
<dbReference type="Proteomes" id="UP000317078">
    <property type="component" value="Unassembled WGS sequence"/>
</dbReference>
<gene>
    <name evidence="7" type="ORF">EAH89_16150</name>
</gene>
<name>A0A502FX34_9PROT</name>
<dbReference type="CDD" id="cd14668">
    <property type="entry name" value="mlta_B"/>
    <property type="match status" value="1"/>
</dbReference>
<evidence type="ECO:0000256" key="1">
    <source>
        <dbReference type="ARBA" id="ARBA00001420"/>
    </source>
</evidence>
<dbReference type="GO" id="GO:0004553">
    <property type="term" value="F:hydrolase activity, hydrolyzing O-glycosyl compounds"/>
    <property type="evidence" value="ECO:0007669"/>
    <property type="project" value="InterPro"/>
</dbReference>
<dbReference type="InterPro" id="IPR036908">
    <property type="entry name" value="RlpA-like_sf"/>
</dbReference>
<keyword evidence="8" id="KW-1185">Reference proteome</keyword>
<keyword evidence="3" id="KW-0456">Lyase</keyword>
<dbReference type="InterPro" id="IPR026044">
    <property type="entry name" value="MltA"/>
</dbReference>
<dbReference type="SMART" id="SM00925">
    <property type="entry name" value="MltA"/>
    <property type="match status" value="1"/>
</dbReference>
<proteinExistence type="predicted"/>
<dbReference type="PANTHER" id="PTHR30124:SF0">
    <property type="entry name" value="MEMBRANE-BOUND LYTIC MUREIN TRANSGLYCOSYLASE A"/>
    <property type="match status" value="1"/>
</dbReference>
<feature type="domain" description="Lytic transglycosylase MltA" evidence="6">
    <location>
        <begin position="106"/>
        <end position="236"/>
    </location>
</feature>
<dbReference type="GO" id="GO:0019867">
    <property type="term" value="C:outer membrane"/>
    <property type="evidence" value="ECO:0007669"/>
    <property type="project" value="InterPro"/>
</dbReference>
<dbReference type="Gene3D" id="2.40.240.50">
    <property type="entry name" value="Barwin-like endoglucanases"/>
    <property type="match status" value="1"/>
</dbReference>
<dbReference type="AlphaFoldDB" id="A0A502FX34"/>
<evidence type="ECO:0000313" key="7">
    <source>
        <dbReference type="EMBL" id="TPG53503.1"/>
    </source>
</evidence>
<evidence type="ECO:0000313" key="8">
    <source>
        <dbReference type="Proteomes" id="UP000317078"/>
    </source>
</evidence>
<sequence length="352" mass="37237">MEAHQHPLRLSVRRGRRGPRLPLLLALLLAACSSSPRWERDRLSEAVPPFLAGCAALRDPGPLAPACAEAARLPPGDEPAARAFFARHFEPIPAGEGLITGYYEPVLRVSPVRAPGFTAALLPPGAPDLPRAAIEAAVEAGTWPGPVLAWADPVDAFFLQIQGSGRAVFPEGTERRLGYAGKNAHPYVPIGRVLIERGAMAREAVSMDSLRAWLHAAPPAEARALMDANPSWVFFRWRDDLPPEGGPAGTLGAPLTPGRSAAVDRGHVPLGLPLWIATQDPLTGAPLERLVIAQDTGGAIRGPARADLFWGWGEAAGLAAGRMRGTGRVWVLRPRAVPPPPAGWPGGAARLS</sequence>
<evidence type="ECO:0000256" key="5">
    <source>
        <dbReference type="ARBA" id="ARBA00030918"/>
    </source>
</evidence>
<comment type="caution">
    <text evidence="7">The sequence shown here is derived from an EMBL/GenBank/DDBJ whole genome shotgun (WGS) entry which is preliminary data.</text>
</comment>
<evidence type="ECO:0000259" key="6">
    <source>
        <dbReference type="SMART" id="SM00925"/>
    </source>
</evidence>
<dbReference type="PANTHER" id="PTHR30124">
    <property type="entry name" value="MEMBRANE-BOUND LYTIC MUREIN TRANSGLYCOSYLASE A"/>
    <property type="match status" value="1"/>
</dbReference>
<dbReference type="GO" id="GO:0008933">
    <property type="term" value="F:peptidoglycan lytic transglycosylase activity"/>
    <property type="evidence" value="ECO:0007669"/>
    <property type="project" value="TreeGrafter"/>
</dbReference>
<dbReference type="Gene3D" id="2.40.40.10">
    <property type="entry name" value="RlpA-like domain"/>
    <property type="match status" value="2"/>
</dbReference>
<keyword evidence="4" id="KW-0961">Cell wall biogenesis/degradation</keyword>
<dbReference type="InterPro" id="IPR005300">
    <property type="entry name" value="MltA_B"/>
</dbReference>
<evidence type="ECO:0000256" key="4">
    <source>
        <dbReference type="ARBA" id="ARBA00023316"/>
    </source>
</evidence>
<evidence type="ECO:0000256" key="3">
    <source>
        <dbReference type="ARBA" id="ARBA00023239"/>
    </source>
</evidence>
<dbReference type="Pfam" id="PF03562">
    <property type="entry name" value="MltA"/>
    <property type="match status" value="1"/>
</dbReference>
<dbReference type="OrthoDB" id="9783686at2"/>
<dbReference type="PIRSF" id="PIRSF019422">
    <property type="entry name" value="MltA"/>
    <property type="match status" value="1"/>
</dbReference>